<organism evidence="3 4">
    <name type="scientific">Ignelater luminosus</name>
    <name type="common">Cucubano</name>
    <name type="synonym">Pyrophorus luminosus</name>
    <dbReference type="NCBI Taxonomy" id="2038154"/>
    <lineage>
        <taxon>Eukaryota</taxon>
        <taxon>Metazoa</taxon>
        <taxon>Ecdysozoa</taxon>
        <taxon>Arthropoda</taxon>
        <taxon>Hexapoda</taxon>
        <taxon>Insecta</taxon>
        <taxon>Pterygota</taxon>
        <taxon>Neoptera</taxon>
        <taxon>Endopterygota</taxon>
        <taxon>Coleoptera</taxon>
        <taxon>Polyphaga</taxon>
        <taxon>Elateriformia</taxon>
        <taxon>Elateroidea</taxon>
        <taxon>Elateridae</taxon>
        <taxon>Agrypninae</taxon>
        <taxon>Pyrophorini</taxon>
        <taxon>Ignelater</taxon>
    </lineage>
</organism>
<name>A0A8K0DAA1_IGNLU</name>
<evidence type="ECO:0008006" key="5">
    <source>
        <dbReference type="Google" id="ProtNLM"/>
    </source>
</evidence>
<sequence length="353" mass="40189">MGPTAKELLELTLKQCLSRIPFNSSINPLMLEHLRYEMEKTNNLDKNCVILFDEMKLASGLHYEAHKQVITGYADLGHLGRSSKLANHALVFMVRISTAHLKEPIKQNIEQLQAIGLTVLATVCDQGVTNQAALEKLCEGTRENALAASFTVNKQTVCVINDVPHLLKNTRKCLLKEKLKFKPSKEAKLEYIEKAFNLDKEKRHESKHFCKMCITYYLPILGSSSCPTKMYQCPLSYTSVHLEFWNQMLKEIADWRIFDLNSNKDITNLYSFAKGWQITLRSTIYIWNNLKNQGMKYLSLKSFNQDQLENLFGVIRQHEICNTNPSCHQFVAALKTAVVNSMATSVSSGNCEN</sequence>
<evidence type="ECO:0000259" key="2">
    <source>
        <dbReference type="Pfam" id="PF21789"/>
    </source>
</evidence>
<feature type="domain" description="Transposable element P transposase-like RNase H" evidence="1">
    <location>
        <begin position="25"/>
        <end position="137"/>
    </location>
</feature>
<dbReference type="AlphaFoldDB" id="A0A8K0DAA1"/>
<gene>
    <name evidence="3" type="ORF">ILUMI_06641</name>
</gene>
<proteinExistence type="predicted"/>
<reference evidence="3" key="1">
    <citation type="submission" date="2019-08" db="EMBL/GenBank/DDBJ databases">
        <title>The genome of the North American firefly Photinus pyralis.</title>
        <authorList>
            <consortium name="Photinus pyralis genome working group"/>
            <person name="Fallon T.R."/>
            <person name="Sander Lower S.E."/>
            <person name="Weng J.-K."/>
        </authorList>
    </citation>
    <scope>NUCLEOTIDE SEQUENCE</scope>
    <source>
        <strain evidence="3">TRF0915ILg1</strain>
        <tissue evidence="3">Whole body</tissue>
    </source>
</reference>
<evidence type="ECO:0000259" key="1">
    <source>
        <dbReference type="Pfam" id="PF21787"/>
    </source>
</evidence>
<dbReference type="EMBL" id="VTPC01002760">
    <property type="protein sequence ID" value="KAF2899538.1"/>
    <property type="molecule type" value="Genomic_DNA"/>
</dbReference>
<dbReference type="Proteomes" id="UP000801492">
    <property type="component" value="Unassembled WGS sequence"/>
</dbReference>
<evidence type="ECO:0000313" key="3">
    <source>
        <dbReference type="EMBL" id="KAF2899538.1"/>
    </source>
</evidence>
<evidence type="ECO:0000313" key="4">
    <source>
        <dbReference type="Proteomes" id="UP000801492"/>
    </source>
</evidence>
<dbReference type="Pfam" id="PF21787">
    <property type="entry name" value="TNP-like_RNaseH_N"/>
    <property type="match status" value="1"/>
</dbReference>
<feature type="domain" description="Transposable element P transposase-like RNase H C-terminal" evidence="2">
    <location>
        <begin position="303"/>
        <end position="333"/>
    </location>
</feature>
<dbReference type="OrthoDB" id="6768659at2759"/>
<accession>A0A8K0DAA1</accession>
<dbReference type="Pfam" id="PF21789">
    <property type="entry name" value="TNP-like_RNaseH_C"/>
    <property type="match status" value="1"/>
</dbReference>
<comment type="caution">
    <text evidence="3">The sequence shown here is derived from an EMBL/GenBank/DDBJ whole genome shotgun (WGS) entry which is preliminary data.</text>
</comment>
<protein>
    <recommendedName>
        <fullName evidence="5">Transposable element P transposase</fullName>
    </recommendedName>
</protein>
<keyword evidence="4" id="KW-1185">Reference proteome</keyword>
<dbReference type="InterPro" id="IPR048365">
    <property type="entry name" value="TNP-like_RNaseH_N"/>
</dbReference>
<dbReference type="InterPro" id="IPR048367">
    <property type="entry name" value="TNP-like_RNaseH_C"/>
</dbReference>